<dbReference type="AlphaFoldDB" id="A0A1F5ZS26"/>
<keyword evidence="1" id="KW-0472">Membrane</keyword>
<dbReference type="Gene3D" id="3.90.550.10">
    <property type="entry name" value="Spore Coat Polysaccharide Biosynthesis Protein SpsA, Chain A"/>
    <property type="match status" value="1"/>
</dbReference>
<dbReference type="Proteomes" id="UP000177416">
    <property type="component" value="Unassembled WGS sequence"/>
</dbReference>
<proteinExistence type="predicted"/>
<dbReference type="InterPro" id="IPR001173">
    <property type="entry name" value="Glyco_trans_2-like"/>
</dbReference>
<dbReference type="InterPro" id="IPR029044">
    <property type="entry name" value="Nucleotide-diphossugar_trans"/>
</dbReference>
<dbReference type="CDD" id="cd06423">
    <property type="entry name" value="CESA_like"/>
    <property type="match status" value="1"/>
</dbReference>
<protein>
    <recommendedName>
        <fullName evidence="2">Glycosyltransferase 2-like domain-containing protein</fullName>
    </recommendedName>
</protein>
<dbReference type="PANTHER" id="PTHR43685:SF3">
    <property type="entry name" value="SLR2126 PROTEIN"/>
    <property type="match status" value="1"/>
</dbReference>
<sequence>MQKPVLSIIIPAYNEAHHIGACLASLKKQSLREPYEIIVVDNNSKDATSDVAKKYIQLVFLEQKPGASNARNTGVRRAKSELLVFVDADCVVPSDYLKKIQVTFREHPSIAAVGGPYSFTDVGKFYTWIFPQGKDYIYMFALLHAVFGVQLIIGGNLAIRRDALAKAGGFDGKIHDVTQMDDLTLAIRLHQKHLKVLFDPALTVLTQLRADERSLFKDIVSRTYYLLGRLTKYALFKTV</sequence>
<reference evidence="3 4" key="1">
    <citation type="journal article" date="2016" name="Nat. Commun.">
        <title>Thousands of microbial genomes shed light on interconnected biogeochemical processes in an aquifer system.</title>
        <authorList>
            <person name="Anantharaman K."/>
            <person name="Brown C.T."/>
            <person name="Hug L.A."/>
            <person name="Sharon I."/>
            <person name="Castelle C.J."/>
            <person name="Probst A.J."/>
            <person name="Thomas B.C."/>
            <person name="Singh A."/>
            <person name="Wilkins M.J."/>
            <person name="Karaoz U."/>
            <person name="Brodie E.L."/>
            <person name="Williams K.H."/>
            <person name="Hubbard S.S."/>
            <person name="Banfield J.F."/>
        </authorList>
    </citation>
    <scope>NUCLEOTIDE SEQUENCE [LARGE SCALE GENOMIC DNA]</scope>
</reference>
<dbReference type="EMBL" id="MFJJ01000010">
    <property type="protein sequence ID" value="OGG14912.1"/>
    <property type="molecule type" value="Genomic_DNA"/>
</dbReference>
<accession>A0A1F5ZS26</accession>
<gene>
    <name evidence="3" type="ORF">A2875_03045</name>
</gene>
<dbReference type="PANTHER" id="PTHR43685">
    <property type="entry name" value="GLYCOSYLTRANSFERASE"/>
    <property type="match status" value="1"/>
</dbReference>
<evidence type="ECO:0000313" key="4">
    <source>
        <dbReference type="Proteomes" id="UP000177416"/>
    </source>
</evidence>
<dbReference type="SUPFAM" id="SSF53448">
    <property type="entry name" value="Nucleotide-diphospho-sugar transferases"/>
    <property type="match status" value="1"/>
</dbReference>
<evidence type="ECO:0000313" key="3">
    <source>
        <dbReference type="EMBL" id="OGG14912.1"/>
    </source>
</evidence>
<evidence type="ECO:0000256" key="1">
    <source>
        <dbReference type="SAM" id="Phobius"/>
    </source>
</evidence>
<organism evidence="3 4">
    <name type="scientific">Candidatus Gottesmanbacteria bacterium RIFCSPHIGHO2_01_FULL_46_14</name>
    <dbReference type="NCBI Taxonomy" id="1798380"/>
    <lineage>
        <taxon>Bacteria</taxon>
        <taxon>Candidatus Gottesmaniibacteriota</taxon>
    </lineage>
</organism>
<keyword evidence="1" id="KW-0812">Transmembrane</keyword>
<keyword evidence="1" id="KW-1133">Transmembrane helix</keyword>
<evidence type="ECO:0000259" key="2">
    <source>
        <dbReference type="Pfam" id="PF00535"/>
    </source>
</evidence>
<feature type="transmembrane region" description="Helical" evidence="1">
    <location>
        <begin position="136"/>
        <end position="159"/>
    </location>
</feature>
<dbReference type="InterPro" id="IPR050834">
    <property type="entry name" value="Glycosyltransf_2"/>
</dbReference>
<dbReference type="Pfam" id="PF00535">
    <property type="entry name" value="Glycos_transf_2"/>
    <property type="match status" value="1"/>
</dbReference>
<name>A0A1F5ZS26_9BACT</name>
<feature type="domain" description="Glycosyltransferase 2-like" evidence="2">
    <location>
        <begin position="7"/>
        <end position="165"/>
    </location>
</feature>
<comment type="caution">
    <text evidence="3">The sequence shown here is derived from an EMBL/GenBank/DDBJ whole genome shotgun (WGS) entry which is preliminary data.</text>
</comment>